<protein>
    <recommendedName>
        <fullName evidence="4">DUF1552 domain-containing protein</fullName>
    </recommendedName>
</protein>
<dbReference type="InterPro" id="IPR011447">
    <property type="entry name" value="DUF1552"/>
</dbReference>
<dbReference type="KEGG" id="gaw:V144x_20090"/>
<dbReference type="RefSeq" id="WP_144984880.1">
    <property type="nucleotide sequence ID" value="NZ_CP037920.1"/>
</dbReference>
<sequence length="458" mass="51290" precursor="true">MAQPISRRTVLRGMGAALALPWLDAMTSSSRAAETLPKPPVRTAFLFMPNGVVPKHWDPPQKGNDQFDLTPMLKPLAGVKKEFLLLENLWNEQTVGRNGHWPKVPAFLSGGFVVRTSGRDMDTGGTSLDQFMARQIGNRTPLPTFELGVDPARNGVDNIGGGFTRIYGSHIAWRDPHSPVPKEIIPQLAFDRLFRTSSAGPVVSGFNPDQPQVIKSLQRDDTSVLDLVREDAKSLQRKVGINDRAKIDEYLDSVRSVERRIESAMKPQKRWINEGRFDLPRPGPGIPKSHEEHVRLMLDIMVLAFWTDSTRISTFMFGNAQTGRNFSFLDGVKGSFHQLSHHREQQKERNMYEAIGTWHIKQLAYVIDKMRSLSEGESTLLDNSMLLFGSTIKDGNRHTEHNLPVILAGKGGDTIRTDRRLTAPKDTPMCNLYVSMLNRMGIKADRFGDSTGELKGLI</sequence>
<dbReference type="InterPro" id="IPR006311">
    <property type="entry name" value="TAT_signal"/>
</dbReference>
<dbReference type="PROSITE" id="PS51318">
    <property type="entry name" value="TAT"/>
    <property type="match status" value="1"/>
</dbReference>
<accession>A0A517VU73</accession>
<evidence type="ECO:0008006" key="4">
    <source>
        <dbReference type="Google" id="ProtNLM"/>
    </source>
</evidence>
<evidence type="ECO:0000313" key="3">
    <source>
        <dbReference type="Proteomes" id="UP000318704"/>
    </source>
</evidence>
<dbReference type="Proteomes" id="UP000318704">
    <property type="component" value="Chromosome"/>
</dbReference>
<dbReference type="EMBL" id="CP037920">
    <property type="protein sequence ID" value="QDT96551.1"/>
    <property type="molecule type" value="Genomic_DNA"/>
</dbReference>
<keyword evidence="1" id="KW-0732">Signal</keyword>
<dbReference type="Pfam" id="PF07586">
    <property type="entry name" value="HXXSHH"/>
    <property type="match status" value="1"/>
</dbReference>
<feature type="chain" id="PRO_5021768125" description="DUF1552 domain-containing protein" evidence="1">
    <location>
        <begin position="33"/>
        <end position="458"/>
    </location>
</feature>
<evidence type="ECO:0000313" key="2">
    <source>
        <dbReference type="EMBL" id="QDT96551.1"/>
    </source>
</evidence>
<proteinExistence type="predicted"/>
<evidence type="ECO:0000256" key="1">
    <source>
        <dbReference type="SAM" id="SignalP"/>
    </source>
</evidence>
<feature type="signal peptide" evidence="1">
    <location>
        <begin position="1"/>
        <end position="32"/>
    </location>
</feature>
<dbReference type="AlphaFoldDB" id="A0A517VU73"/>
<name>A0A517VU73_9PLAN</name>
<gene>
    <name evidence="2" type="ORF">V144x_20090</name>
</gene>
<organism evidence="2 3">
    <name type="scientific">Gimesia aquarii</name>
    <dbReference type="NCBI Taxonomy" id="2527964"/>
    <lineage>
        <taxon>Bacteria</taxon>
        <taxon>Pseudomonadati</taxon>
        <taxon>Planctomycetota</taxon>
        <taxon>Planctomycetia</taxon>
        <taxon>Planctomycetales</taxon>
        <taxon>Planctomycetaceae</taxon>
        <taxon>Gimesia</taxon>
    </lineage>
</organism>
<reference evidence="2 3" key="1">
    <citation type="submission" date="2019-03" db="EMBL/GenBank/DDBJ databases">
        <title>Deep-cultivation of Planctomycetes and their phenomic and genomic characterization uncovers novel biology.</title>
        <authorList>
            <person name="Wiegand S."/>
            <person name="Jogler M."/>
            <person name="Boedeker C."/>
            <person name="Pinto D."/>
            <person name="Vollmers J."/>
            <person name="Rivas-Marin E."/>
            <person name="Kohn T."/>
            <person name="Peeters S.H."/>
            <person name="Heuer A."/>
            <person name="Rast P."/>
            <person name="Oberbeckmann S."/>
            <person name="Bunk B."/>
            <person name="Jeske O."/>
            <person name="Meyerdierks A."/>
            <person name="Storesund J.E."/>
            <person name="Kallscheuer N."/>
            <person name="Luecker S."/>
            <person name="Lage O.M."/>
            <person name="Pohl T."/>
            <person name="Merkel B.J."/>
            <person name="Hornburger P."/>
            <person name="Mueller R.-W."/>
            <person name="Bruemmer F."/>
            <person name="Labrenz M."/>
            <person name="Spormann A.M."/>
            <person name="Op den Camp H."/>
            <person name="Overmann J."/>
            <person name="Amann R."/>
            <person name="Jetten M.S.M."/>
            <person name="Mascher T."/>
            <person name="Medema M.H."/>
            <person name="Devos D.P."/>
            <person name="Kaster A.-K."/>
            <person name="Ovreas L."/>
            <person name="Rohde M."/>
            <person name="Galperin M.Y."/>
            <person name="Jogler C."/>
        </authorList>
    </citation>
    <scope>NUCLEOTIDE SEQUENCE [LARGE SCALE GENOMIC DNA]</scope>
    <source>
        <strain evidence="2 3">V144</strain>
    </source>
</reference>